<dbReference type="GO" id="GO:0046872">
    <property type="term" value="F:metal ion binding"/>
    <property type="evidence" value="ECO:0007669"/>
    <property type="project" value="UniProtKB-KW"/>
</dbReference>
<keyword evidence="6" id="KW-1185">Reference proteome</keyword>
<protein>
    <submittedName>
        <fullName evidence="5">Apocarotenoid-15,15'-oxygenase</fullName>
    </submittedName>
</protein>
<feature type="binding site" evidence="4">
    <location>
        <position position="474"/>
    </location>
    <ligand>
        <name>Fe cation</name>
        <dbReference type="ChEBI" id="CHEBI:24875"/>
        <note>catalytic</note>
    </ligand>
</feature>
<proteinExistence type="inferred from homology"/>
<comment type="similarity">
    <text evidence="1">Belongs to the carotenoid oxygenase family.</text>
</comment>
<dbReference type="PANTHER" id="PTHR10543">
    <property type="entry name" value="BETA-CAROTENE DIOXYGENASE"/>
    <property type="match status" value="1"/>
</dbReference>
<evidence type="ECO:0000256" key="3">
    <source>
        <dbReference type="ARBA" id="ARBA00023004"/>
    </source>
</evidence>
<dbReference type="InterPro" id="IPR004294">
    <property type="entry name" value="Carotenoid_Oase"/>
</dbReference>
<reference evidence="5 6" key="1">
    <citation type="journal article" date="2016" name="Biochim. Biophys. Acta">
        <title>Characterization of red-shifted phycobilisomes isolated from the chlorophyll f-containing cyanobacterium Halomicronema hongdechloris.</title>
        <authorList>
            <person name="Li Y."/>
            <person name="Lin Y."/>
            <person name="Garvey C.J."/>
            <person name="Birch D."/>
            <person name="Corkery R.W."/>
            <person name="Loughlin P.C."/>
            <person name="Scheer H."/>
            <person name="Willows R.D."/>
            <person name="Chen M."/>
        </authorList>
    </citation>
    <scope>NUCLEOTIDE SEQUENCE [LARGE SCALE GENOMIC DNA]</scope>
    <source>
        <strain evidence="5 6">C2206</strain>
    </source>
</reference>
<evidence type="ECO:0000313" key="5">
    <source>
        <dbReference type="EMBL" id="ASC72581.1"/>
    </source>
</evidence>
<name>A0A1Z3HQJ2_9CYAN</name>
<evidence type="ECO:0000256" key="4">
    <source>
        <dbReference type="PIRSR" id="PIRSR604294-1"/>
    </source>
</evidence>
<keyword evidence="2 4" id="KW-0479">Metal-binding</keyword>
<dbReference type="EMBL" id="CP021983">
    <property type="protein sequence ID" value="ASC72581.1"/>
    <property type="molecule type" value="Genomic_DNA"/>
</dbReference>
<accession>A0A1Z3HQJ2</accession>
<dbReference type="GO" id="GO:0016121">
    <property type="term" value="P:carotene catabolic process"/>
    <property type="evidence" value="ECO:0007669"/>
    <property type="project" value="TreeGrafter"/>
</dbReference>
<dbReference type="GO" id="GO:0010436">
    <property type="term" value="F:carotenoid dioxygenase activity"/>
    <property type="evidence" value="ECO:0007669"/>
    <property type="project" value="TreeGrafter"/>
</dbReference>
<dbReference type="Proteomes" id="UP000191901">
    <property type="component" value="Chromosome"/>
</dbReference>
<evidence type="ECO:0000313" key="6">
    <source>
        <dbReference type="Proteomes" id="UP000191901"/>
    </source>
</evidence>
<dbReference type="OrthoDB" id="6636843at2"/>
<dbReference type="AlphaFoldDB" id="A0A1Z3HQJ2"/>
<feature type="binding site" evidence="4">
    <location>
        <position position="226"/>
    </location>
    <ligand>
        <name>Fe cation</name>
        <dbReference type="ChEBI" id="CHEBI:24875"/>
        <note>catalytic</note>
    </ligand>
</feature>
<keyword evidence="3 4" id="KW-0408">Iron</keyword>
<sequence>MVLPISSPRTTTSLKAWARAIASPAQEFSNTALPVLAGQIPSGLRGSLYRNGPARFERGQQRVNHWFDGDGAILAVHFGDSKATGVYRYVRSAGFEAEAEADALLYRGYGTLAPGPIWKRWQAQLKNAANTSVLALPDRLLALWEGGFPHQLRLDTLETLGLDDLGQLTGDEPYSAHPKRHHRTGDIFNFGIVAGADATLNLYRSNPQGHIHQKASIPLNGIPLIHDFVLADRYLVFCVPPVRLNALPAVLGFQSFSEALLWQPKRGSQIVVVDADSLEVVAWEQVDPWFQWHFGKGYLDIDGTVVLDVVAYADFSTNQQLREVVDGQIHTPAAAQLRRLRLQPTTGQILDDRVVVDQHCEFPQVAWSGEDVALAPTYLSLHAPGRDATGELLSAIGCLDPVSEQLTIVDAGVNCYPSEPVYAADTESDQGWILTVVYDGNHHNSEVWIYRAEALADGPVCRLGLPQVIPHSFHGTWQSAA</sequence>
<dbReference type="KEGG" id="hhg:XM38_035390"/>
<gene>
    <name evidence="5" type="ORF">XM38_035390</name>
</gene>
<evidence type="ECO:0000256" key="2">
    <source>
        <dbReference type="ARBA" id="ARBA00022723"/>
    </source>
</evidence>
<feature type="binding site" evidence="4">
    <location>
        <position position="293"/>
    </location>
    <ligand>
        <name>Fe cation</name>
        <dbReference type="ChEBI" id="CHEBI:24875"/>
        <note>catalytic</note>
    </ligand>
</feature>
<organism evidence="5 6">
    <name type="scientific">Halomicronema hongdechloris C2206</name>
    <dbReference type="NCBI Taxonomy" id="1641165"/>
    <lineage>
        <taxon>Bacteria</taxon>
        <taxon>Bacillati</taxon>
        <taxon>Cyanobacteriota</taxon>
        <taxon>Cyanophyceae</taxon>
        <taxon>Nodosilineales</taxon>
        <taxon>Nodosilineaceae</taxon>
        <taxon>Halomicronema</taxon>
    </lineage>
</organism>
<dbReference type="PANTHER" id="PTHR10543:SF139">
    <property type="entry name" value="DIOXYGENASE"/>
    <property type="match status" value="1"/>
</dbReference>
<dbReference type="Pfam" id="PF03055">
    <property type="entry name" value="RPE65"/>
    <property type="match status" value="1"/>
</dbReference>
<comment type="cofactor">
    <cofactor evidence="4">
        <name>Fe(2+)</name>
        <dbReference type="ChEBI" id="CHEBI:29033"/>
    </cofactor>
    <text evidence="4">Binds 1 Fe(2+) ion per subunit.</text>
</comment>
<evidence type="ECO:0000256" key="1">
    <source>
        <dbReference type="ARBA" id="ARBA00006787"/>
    </source>
</evidence>
<feature type="binding site" evidence="4">
    <location>
        <position position="177"/>
    </location>
    <ligand>
        <name>Fe cation</name>
        <dbReference type="ChEBI" id="CHEBI:24875"/>
        <note>catalytic</note>
    </ligand>
</feature>